<keyword evidence="2" id="KW-0472">Membrane</keyword>
<dbReference type="AlphaFoldDB" id="A0A8E2E3U9"/>
<name>A0A8E2E3U9_9PEZI</name>
<evidence type="ECO:0000256" key="1">
    <source>
        <dbReference type="SAM" id="MobiDB-lite"/>
    </source>
</evidence>
<reference evidence="3 4" key="1">
    <citation type="journal article" date="2016" name="Nat. Commun.">
        <title>Ectomycorrhizal ecology is imprinted in the genome of the dominant symbiotic fungus Cenococcum geophilum.</title>
        <authorList>
            <consortium name="DOE Joint Genome Institute"/>
            <person name="Peter M."/>
            <person name="Kohler A."/>
            <person name="Ohm R.A."/>
            <person name="Kuo A."/>
            <person name="Krutzmann J."/>
            <person name="Morin E."/>
            <person name="Arend M."/>
            <person name="Barry K.W."/>
            <person name="Binder M."/>
            <person name="Choi C."/>
            <person name="Clum A."/>
            <person name="Copeland A."/>
            <person name="Grisel N."/>
            <person name="Haridas S."/>
            <person name="Kipfer T."/>
            <person name="LaButti K."/>
            <person name="Lindquist E."/>
            <person name="Lipzen A."/>
            <person name="Maire R."/>
            <person name="Meier B."/>
            <person name="Mihaltcheva S."/>
            <person name="Molinier V."/>
            <person name="Murat C."/>
            <person name="Poggeler S."/>
            <person name="Quandt C.A."/>
            <person name="Sperisen C."/>
            <person name="Tritt A."/>
            <person name="Tisserant E."/>
            <person name="Crous P.W."/>
            <person name="Henrissat B."/>
            <person name="Nehls U."/>
            <person name="Egli S."/>
            <person name="Spatafora J.W."/>
            <person name="Grigoriev I.V."/>
            <person name="Martin F.M."/>
        </authorList>
    </citation>
    <scope>NUCLEOTIDE SEQUENCE [LARGE SCALE GENOMIC DNA]</scope>
    <source>
        <strain evidence="3 4">CBS 459.81</strain>
    </source>
</reference>
<dbReference type="PANTHER" id="PTHR35872">
    <property type="entry name" value="INTEGRAL MEMBRANE PROTEIN (AFU_ORTHOLOGUE AFUA_5G07110)"/>
    <property type="match status" value="1"/>
</dbReference>
<gene>
    <name evidence="3" type="ORF">K432DRAFT_359922</name>
</gene>
<dbReference type="Pfam" id="PF11204">
    <property type="entry name" value="DUF2985"/>
    <property type="match status" value="1"/>
</dbReference>
<dbReference type="Proteomes" id="UP000250266">
    <property type="component" value="Unassembled WGS sequence"/>
</dbReference>
<feature type="region of interest" description="Disordered" evidence="1">
    <location>
        <begin position="186"/>
        <end position="207"/>
    </location>
</feature>
<keyword evidence="4" id="KW-1185">Reference proteome</keyword>
<sequence>MDRLKNAAKATRDRVISHSRTANVSGSLSMPQASAVPDDGASTTSVSDGIIGPRPGVGIQDFATSEPIQKIQSPVDVHKPLPHIPAGIDAAVHKAVEGPHASTSQDPTTLTAPDRGSNIPKLRQKNPLHARRPHFGSRQPSIGIRRMPSARTNCLVNTEGVDSGYGNGTAFSLRLPEAALHLPTLPEETQDAGSASSLDTRTEGQQRSRWEMARVGIRSIFSRHKGLVEENGSAALGDPSDDYDASMVDVLDTIDPEVAALTSLTNVQNSLFIPNLGRWVNRRPTYILRNRASEMTEMGQFDAEIASKEPAEQEDEVPTLRRAQTDTQTVATIDSTLSDSRYAVLPHGASVSHWSKADKKELNDHVRHMLHSKRSRFKRTMKGFGQYVRRPLGFAVTLYATLITLFGLAWVLFLIGWINVGGKQLYIINVIDNIMVALFAVVGDGLAPFRAVDTYHMIFIAHYHFLTWKRRSHEMLPELHDHNDLPASNAPIKQSEEYDVEKQWEFTMLSPTQQAKLEHHQTIFSSSHSFYKPHETETHYAFPLKLLVAVVVLLDCHSIFQIALGTCTWAIYYKRRPFALTTVILCCSISCNAIAGVLILVGDRRTRKNDVLERMNRQELTEEAMGKMEEKREREKDRERNEERSWSGMLPRETRGLDAEY</sequence>
<organism evidence="3 4">
    <name type="scientific">Lepidopterella palustris CBS 459.81</name>
    <dbReference type="NCBI Taxonomy" id="1314670"/>
    <lineage>
        <taxon>Eukaryota</taxon>
        <taxon>Fungi</taxon>
        <taxon>Dikarya</taxon>
        <taxon>Ascomycota</taxon>
        <taxon>Pezizomycotina</taxon>
        <taxon>Dothideomycetes</taxon>
        <taxon>Pleosporomycetidae</taxon>
        <taxon>Mytilinidiales</taxon>
        <taxon>Argynnaceae</taxon>
        <taxon>Lepidopterella</taxon>
    </lineage>
</organism>
<feature type="compositionally biased region" description="Basic and acidic residues" evidence="1">
    <location>
        <begin position="652"/>
        <end position="661"/>
    </location>
</feature>
<dbReference type="EMBL" id="KV745189">
    <property type="protein sequence ID" value="OCK76689.1"/>
    <property type="molecule type" value="Genomic_DNA"/>
</dbReference>
<proteinExistence type="predicted"/>
<feature type="compositionally biased region" description="Basic residues" evidence="1">
    <location>
        <begin position="122"/>
        <end position="135"/>
    </location>
</feature>
<keyword evidence="2" id="KW-0812">Transmembrane</keyword>
<dbReference type="PANTHER" id="PTHR35872:SF2">
    <property type="entry name" value="INTEGRAL MEMBRANE PROTEIN (AFU_ORTHOLOGUE AFUA_5G07110)"/>
    <property type="match status" value="1"/>
</dbReference>
<feature type="transmembrane region" description="Helical" evidence="2">
    <location>
        <begin position="578"/>
        <end position="601"/>
    </location>
</feature>
<feature type="transmembrane region" description="Helical" evidence="2">
    <location>
        <begin position="424"/>
        <end position="447"/>
    </location>
</feature>
<protein>
    <recommendedName>
        <fullName evidence="5">Integral membrane protein</fullName>
    </recommendedName>
</protein>
<accession>A0A8E2E3U9</accession>
<evidence type="ECO:0000313" key="4">
    <source>
        <dbReference type="Proteomes" id="UP000250266"/>
    </source>
</evidence>
<feature type="compositionally biased region" description="Basic and acidic residues" evidence="1">
    <location>
        <begin position="1"/>
        <end position="16"/>
    </location>
</feature>
<dbReference type="OrthoDB" id="3365211at2759"/>
<feature type="transmembrane region" description="Helical" evidence="2">
    <location>
        <begin position="392"/>
        <end position="418"/>
    </location>
</feature>
<evidence type="ECO:0000256" key="2">
    <source>
        <dbReference type="SAM" id="Phobius"/>
    </source>
</evidence>
<feature type="region of interest" description="Disordered" evidence="1">
    <location>
        <begin position="618"/>
        <end position="661"/>
    </location>
</feature>
<feature type="region of interest" description="Disordered" evidence="1">
    <location>
        <begin position="96"/>
        <end position="142"/>
    </location>
</feature>
<dbReference type="InterPro" id="IPR021369">
    <property type="entry name" value="DUF2985"/>
</dbReference>
<feature type="compositionally biased region" description="Polar residues" evidence="1">
    <location>
        <begin position="101"/>
        <end position="111"/>
    </location>
</feature>
<feature type="compositionally biased region" description="Polar residues" evidence="1">
    <location>
        <begin position="18"/>
        <end position="32"/>
    </location>
</feature>
<feature type="compositionally biased region" description="Basic and acidic residues" evidence="1">
    <location>
        <begin position="618"/>
        <end position="645"/>
    </location>
</feature>
<feature type="transmembrane region" description="Helical" evidence="2">
    <location>
        <begin position="546"/>
        <end position="572"/>
    </location>
</feature>
<evidence type="ECO:0000313" key="3">
    <source>
        <dbReference type="EMBL" id="OCK76689.1"/>
    </source>
</evidence>
<keyword evidence="2" id="KW-1133">Transmembrane helix</keyword>
<evidence type="ECO:0008006" key="5">
    <source>
        <dbReference type="Google" id="ProtNLM"/>
    </source>
</evidence>
<feature type="region of interest" description="Disordered" evidence="1">
    <location>
        <begin position="1"/>
        <end position="52"/>
    </location>
</feature>